<organism evidence="2 3">
    <name type="scientific">Nocardiopsis sediminis</name>
    <dbReference type="NCBI Taxonomy" id="1778267"/>
    <lineage>
        <taxon>Bacteria</taxon>
        <taxon>Bacillati</taxon>
        <taxon>Actinomycetota</taxon>
        <taxon>Actinomycetes</taxon>
        <taxon>Streptosporangiales</taxon>
        <taxon>Nocardiopsidaceae</taxon>
        <taxon>Nocardiopsis</taxon>
    </lineage>
</organism>
<feature type="compositionally biased region" description="Pro residues" evidence="1">
    <location>
        <begin position="453"/>
        <end position="466"/>
    </location>
</feature>
<feature type="compositionally biased region" description="Polar residues" evidence="1">
    <location>
        <begin position="539"/>
        <end position="549"/>
    </location>
</feature>
<comment type="caution">
    <text evidence="2">The sequence shown here is derived from an EMBL/GenBank/DDBJ whole genome shotgun (WGS) entry which is preliminary data.</text>
</comment>
<protein>
    <submittedName>
        <fullName evidence="2">Uncharacterized protein</fullName>
    </submittedName>
</protein>
<feature type="compositionally biased region" description="Low complexity" evidence="1">
    <location>
        <begin position="484"/>
        <end position="501"/>
    </location>
</feature>
<dbReference type="Proteomes" id="UP001595847">
    <property type="component" value="Unassembled WGS sequence"/>
</dbReference>
<dbReference type="EMBL" id="JBHSBH010000010">
    <property type="protein sequence ID" value="MFC3997526.1"/>
    <property type="molecule type" value="Genomic_DNA"/>
</dbReference>
<name>A0ABV8FRM4_9ACTN</name>
<gene>
    <name evidence="2" type="ORF">ACFOVU_16455</name>
</gene>
<feature type="compositionally biased region" description="Low complexity" evidence="1">
    <location>
        <begin position="420"/>
        <end position="441"/>
    </location>
</feature>
<reference evidence="3" key="1">
    <citation type="journal article" date="2019" name="Int. J. Syst. Evol. Microbiol.">
        <title>The Global Catalogue of Microorganisms (GCM) 10K type strain sequencing project: providing services to taxonomists for standard genome sequencing and annotation.</title>
        <authorList>
            <consortium name="The Broad Institute Genomics Platform"/>
            <consortium name="The Broad Institute Genome Sequencing Center for Infectious Disease"/>
            <person name="Wu L."/>
            <person name="Ma J."/>
        </authorList>
    </citation>
    <scope>NUCLEOTIDE SEQUENCE [LARGE SCALE GENOMIC DNA]</scope>
    <source>
        <strain evidence="3">TBRC 1826</strain>
    </source>
</reference>
<feature type="region of interest" description="Disordered" evidence="1">
    <location>
        <begin position="337"/>
        <end position="549"/>
    </location>
</feature>
<accession>A0ABV8FRM4</accession>
<proteinExistence type="predicted"/>
<evidence type="ECO:0000313" key="2">
    <source>
        <dbReference type="EMBL" id="MFC3997526.1"/>
    </source>
</evidence>
<evidence type="ECO:0000313" key="3">
    <source>
        <dbReference type="Proteomes" id="UP001595847"/>
    </source>
</evidence>
<keyword evidence="3" id="KW-1185">Reference proteome</keyword>
<dbReference type="RefSeq" id="WP_378534557.1">
    <property type="nucleotide sequence ID" value="NZ_JBHSBH010000010.1"/>
</dbReference>
<feature type="compositionally biased region" description="Basic and acidic residues" evidence="1">
    <location>
        <begin position="502"/>
        <end position="520"/>
    </location>
</feature>
<evidence type="ECO:0000256" key="1">
    <source>
        <dbReference type="SAM" id="MobiDB-lite"/>
    </source>
</evidence>
<sequence>MIDEFRAAFQELIDASVATDPHQFPSAVHAVYNLASQVPVDERELALEALGPILAGGHTAPGITADLAVVCGAFVEMGSTPGDTGVEVMRLLRTMGQGAAVFLYAWERTGGGTPPDPDEVTAAAEERVAAELGEAAPTATMCWWTIRRYGLAAKTMLSEPGVRAAMRTDSEFSAELVAISNQLSNALTEFDEVRALLRMAEATSAVVLDRASRRGFRVLFDGIGDNFQLHTLLADALIGPEGRGLAGERPDPRWTASFRDADPDPDARVVRGWWNLVAADGSWVWNEGVPADIPTSEGEHLLILDEQPYARSWSAGRRHPHVRGWLEVEAELSAEEAERWWQHTAPSSPTGSAPALAPAADPLGLPAAPVAPADPSPADAPVGAHQMHDAEDRGTGPSATQQVFGFIDPPATAASERPEPAVAEAPGPESHAGPGAAAAFGGDRDAVDASPFADPPPPADPAPAPFFLPEREAPEPQAVPVETAVPDPLNAPAADAGGAADFEPRPAADGPAREAEKDDGPPATPPGAALLPPLPPGVSDSSGWGPTWL</sequence>
<feature type="compositionally biased region" description="Low complexity" evidence="1">
    <location>
        <begin position="344"/>
        <end position="384"/>
    </location>
</feature>